<protein>
    <submittedName>
        <fullName evidence="1">Uncharacterized protein</fullName>
    </submittedName>
</protein>
<evidence type="ECO:0000313" key="1">
    <source>
        <dbReference type="EMBL" id="PSK96696.1"/>
    </source>
</evidence>
<evidence type="ECO:0000313" key="2">
    <source>
        <dbReference type="Proteomes" id="UP000243528"/>
    </source>
</evidence>
<dbReference type="Proteomes" id="UP000243528">
    <property type="component" value="Unassembled WGS sequence"/>
</dbReference>
<dbReference type="EMBL" id="PYGE01000025">
    <property type="protein sequence ID" value="PSK96696.1"/>
    <property type="molecule type" value="Genomic_DNA"/>
</dbReference>
<accession>A0A2P8DHK2</accession>
<comment type="caution">
    <text evidence="1">The sequence shown here is derived from an EMBL/GenBank/DDBJ whole genome shotgun (WGS) entry which is preliminary data.</text>
</comment>
<dbReference type="InterPro" id="IPR046075">
    <property type="entry name" value="DUF6093"/>
</dbReference>
<keyword evidence="2" id="KW-1185">Reference proteome</keyword>
<dbReference type="AlphaFoldDB" id="A0A2P8DHK2"/>
<gene>
    <name evidence="1" type="ORF">CLV30_12578</name>
</gene>
<sequence length="131" mass="14485">MGTAERVLRRGRRRAEALMIDTCRVRRVTGTVTNPDGTTSTTYNEIYAGACRIQTSDPYESRPEAGEYSFTVVRSVLQVPMSVTGIEVGDIVDVTASQLDPDLIGRVWRVAGPSTKSHQTMRRYFITEVAG</sequence>
<dbReference type="OrthoDB" id="4955099at2"/>
<proteinExistence type="predicted"/>
<dbReference type="RefSeq" id="WP_106539626.1">
    <property type="nucleotide sequence ID" value="NZ_PYGE01000025.1"/>
</dbReference>
<reference evidence="1 2" key="1">
    <citation type="submission" date="2018-03" db="EMBL/GenBank/DDBJ databases">
        <title>Genomic Encyclopedia of Archaeal and Bacterial Type Strains, Phase II (KMG-II): from individual species to whole genera.</title>
        <authorList>
            <person name="Goeker M."/>
        </authorList>
    </citation>
    <scope>NUCLEOTIDE SEQUENCE [LARGE SCALE GENOMIC DNA]</scope>
    <source>
        <strain evidence="1 2">DSM 45211</strain>
    </source>
</reference>
<dbReference type="Pfam" id="PF19586">
    <property type="entry name" value="DUF6093"/>
    <property type="match status" value="1"/>
</dbReference>
<name>A0A2P8DHK2_9ACTN</name>
<organism evidence="1 2">
    <name type="scientific">Haloactinopolyspora alba</name>
    <dbReference type="NCBI Taxonomy" id="648780"/>
    <lineage>
        <taxon>Bacteria</taxon>
        <taxon>Bacillati</taxon>
        <taxon>Actinomycetota</taxon>
        <taxon>Actinomycetes</taxon>
        <taxon>Jiangellales</taxon>
        <taxon>Jiangellaceae</taxon>
        <taxon>Haloactinopolyspora</taxon>
    </lineage>
</organism>